<name>A0A8T8WRR5_ASPJA</name>
<evidence type="ECO:0000256" key="1">
    <source>
        <dbReference type="SAM" id="MobiDB-lite"/>
    </source>
</evidence>
<gene>
    <name evidence="2" type="ORF">BO86DRAFT_177734</name>
</gene>
<dbReference type="RefSeq" id="XP_025524439.1">
    <property type="nucleotide sequence ID" value="XM_025666566.1"/>
</dbReference>
<sequence length="128" mass="14235">MKFRGREVWGKTVLRYGGRGGKRERGGGGGGGEEEEVEGKNSRRRQDGIEALNGQLESARVVQHLAVLVIILESRPRDRAVVHTVEPAGRRKRSAGVGWLNRNWPNSVWWVAAPPQNSEMVGLDLKTR</sequence>
<keyword evidence="3" id="KW-1185">Reference proteome</keyword>
<protein>
    <submittedName>
        <fullName evidence="2">Uncharacterized protein</fullName>
    </submittedName>
</protein>
<dbReference type="Proteomes" id="UP000249497">
    <property type="component" value="Unassembled WGS sequence"/>
</dbReference>
<feature type="region of interest" description="Disordered" evidence="1">
    <location>
        <begin position="16"/>
        <end position="46"/>
    </location>
</feature>
<evidence type="ECO:0000313" key="3">
    <source>
        <dbReference type="Proteomes" id="UP000249497"/>
    </source>
</evidence>
<evidence type="ECO:0000313" key="2">
    <source>
        <dbReference type="EMBL" id="RAH78545.1"/>
    </source>
</evidence>
<organism evidence="2 3">
    <name type="scientific">Aspergillus japonicus CBS 114.51</name>
    <dbReference type="NCBI Taxonomy" id="1448312"/>
    <lineage>
        <taxon>Eukaryota</taxon>
        <taxon>Fungi</taxon>
        <taxon>Dikarya</taxon>
        <taxon>Ascomycota</taxon>
        <taxon>Pezizomycotina</taxon>
        <taxon>Eurotiomycetes</taxon>
        <taxon>Eurotiomycetidae</taxon>
        <taxon>Eurotiales</taxon>
        <taxon>Aspergillaceae</taxon>
        <taxon>Aspergillus</taxon>
        <taxon>Aspergillus subgen. Circumdati</taxon>
    </lineage>
</organism>
<dbReference type="GeneID" id="37170258"/>
<dbReference type="AlphaFoldDB" id="A0A8T8WRR5"/>
<dbReference type="EMBL" id="KZ824825">
    <property type="protein sequence ID" value="RAH78545.1"/>
    <property type="molecule type" value="Genomic_DNA"/>
</dbReference>
<proteinExistence type="predicted"/>
<reference evidence="2 3" key="1">
    <citation type="submission" date="2018-02" db="EMBL/GenBank/DDBJ databases">
        <title>The genomes of Aspergillus section Nigri reveals drivers in fungal speciation.</title>
        <authorList>
            <consortium name="DOE Joint Genome Institute"/>
            <person name="Vesth T.C."/>
            <person name="Nybo J."/>
            <person name="Theobald S."/>
            <person name="Brandl J."/>
            <person name="Frisvad J.C."/>
            <person name="Nielsen K.F."/>
            <person name="Lyhne E.K."/>
            <person name="Kogle M.E."/>
            <person name="Kuo A."/>
            <person name="Riley R."/>
            <person name="Clum A."/>
            <person name="Nolan M."/>
            <person name="Lipzen A."/>
            <person name="Salamov A."/>
            <person name="Henrissat B."/>
            <person name="Wiebenga A."/>
            <person name="De vries R.P."/>
            <person name="Grigoriev I.V."/>
            <person name="Mortensen U.H."/>
            <person name="Andersen M.R."/>
            <person name="Baker S.E."/>
        </authorList>
    </citation>
    <scope>NUCLEOTIDE SEQUENCE [LARGE SCALE GENOMIC DNA]</scope>
    <source>
        <strain evidence="2 3">CBS 114.51</strain>
    </source>
</reference>
<accession>A0A8T8WRR5</accession>